<evidence type="ECO:0000313" key="2">
    <source>
        <dbReference type="Proteomes" id="UP000032336"/>
    </source>
</evidence>
<dbReference type="EMBL" id="JXUW01000019">
    <property type="protein sequence ID" value="KJE76284.1"/>
    <property type="molecule type" value="Genomic_DNA"/>
</dbReference>
<gene>
    <name evidence="1" type="ORF">FEAC_20190</name>
</gene>
<reference evidence="1 2" key="1">
    <citation type="submission" date="2015-01" db="EMBL/GenBank/DDBJ databases">
        <title>Draft genome of the acidophilic iron oxidizer Ferrimicrobium acidiphilum strain T23.</title>
        <authorList>
            <person name="Poehlein A."/>
            <person name="Eisen S."/>
            <person name="Schloemann M."/>
            <person name="Johnson B.D."/>
            <person name="Daniel R."/>
            <person name="Muehling M."/>
        </authorList>
    </citation>
    <scope>NUCLEOTIDE SEQUENCE [LARGE SCALE GENOMIC DNA]</scope>
    <source>
        <strain evidence="1 2">T23</strain>
    </source>
</reference>
<evidence type="ECO:0000313" key="1">
    <source>
        <dbReference type="EMBL" id="KJE76284.1"/>
    </source>
</evidence>
<name>A0A0D8FTN1_9ACTN</name>
<sequence length="120" mass="13627">MTLTRVENTFRSLKNDLGLRPVYHQLATRTAAHLFISVLGYHLLSAIELTLRSNDDTRSWSTIKEQVSTHARTTMVLTSDEGIVNHIRVSSVPEPTQRKIYSLLGVRDPLKRTKTIATRL</sequence>
<keyword evidence="2" id="KW-1185">Reference proteome</keyword>
<dbReference type="AlphaFoldDB" id="A0A0D8FTN1"/>
<dbReference type="Proteomes" id="UP000032336">
    <property type="component" value="Unassembled WGS sequence"/>
</dbReference>
<comment type="caution">
    <text evidence="1">The sequence shown here is derived from an EMBL/GenBank/DDBJ whole genome shotgun (WGS) entry which is preliminary data.</text>
</comment>
<organism evidence="1 2">
    <name type="scientific">Ferrimicrobium acidiphilum DSM 19497</name>
    <dbReference type="NCBI Taxonomy" id="1121877"/>
    <lineage>
        <taxon>Bacteria</taxon>
        <taxon>Bacillati</taxon>
        <taxon>Actinomycetota</taxon>
        <taxon>Acidimicrobiia</taxon>
        <taxon>Acidimicrobiales</taxon>
        <taxon>Acidimicrobiaceae</taxon>
        <taxon>Ferrimicrobium</taxon>
    </lineage>
</organism>
<evidence type="ECO:0008006" key="3">
    <source>
        <dbReference type="Google" id="ProtNLM"/>
    </source>
</evidence>
<proteinExistence type="predicted"/>
<accession>A0A0D8FTN1</accession>
<protein>
    <recommendedName>
        <fullName evidence="3">Transposase DDE domain protein</fullName>
    </recommendedName>
</protein>